<sequence length="162" mass="17509">MTDYRGEPLGEVLQRYTDSSLEAEQLADALGKARPVTEHPAYEEVPGDEQGPAAAVRSLAEFVTGLKYRGIEYPVEAYRIFSFLTRVAGEMRTALTLLGTSVEGLRDEELLRDEALDEAIQGYTDASVTAGELAGVLGRAYSAVGHLAYRKAPSGQEQAVRG</sequence>
<protein>
    <submittedName>
        <fullName evidence="1">Uncharacterized protein</fullName>
    </submittedName>
</protein>
<accession>A0ABU3V3V4</accession>
<dbReference type="EMBL" id="JARAKF010000002">
    <property type="protein sequence ID" value="MDU9000873.1"/>
    <property type="molecule type" value="Genomic_DNA"/>
</dbReference>
<proteinExistence type="predicted"/>
<reference evidence="1 2" key="1">
    <citation type="submission" date="2023-02" db="EMBL/GenBank/DDBJ databases">
        <authorList>
            <person name="Maleckis M."/>
        </authorList>
    </citation>
    <scope>NUCLEOTIDE SEQUENCE [LARGE SCALE GENOMIC DNA]</scope>
    <source>
        <strain evidence="1 2">P8-A2</strain>
    </source>
</reference>
<organism evidence="1 2">
    <name type="scientific">Streptomyces mirabilis</name>
    <dbReference type="NCBI Taxonomy" id="68239"/>
    <lineage>
        <taxon>Bacteria</taxon>
        <taxon>Bacillati</taxon>
        <taxon>Actinomycetota</taxon>
        <taxon>Actinomycetes</taxon>
        <taxon>Kitasatosporales</taxon>
        <taxon>Streptomycetaceae</taxon>
        <taxon>Streptomyces</taxon>
    </lineage>
</organism>
<keyword evidence="2" id="KW-1185">Reference proteome</keyword>
<comment type="caution">
    <text evidence="1">The sequence shown here is derived from an EMBL/GenBank/DDBJ whole genome shotgun (WGS) entry which is preliminary data.</text>
</comment>
<evidence type="ECO:0000313" key="1">
    <source>
        <dbReference type="EMBL" id="MDU9000873.1"/>
    </source>
</evidence>
<dbReference type="Proteomes" id="UP001257627">
    <property type="component" value="Unassembled WGS sequence"/>
</dbReference>
<evidence type="ECO:0000313" key="2">
    <source>
        <dbReference type="Proteomes" id="UP001257627"/>
    </source>
</evidence>
<gene>
    <name evidence="1" type="ORF">PU648_53065</name>
</gene>
<dbReference type="RefSeq" id="WP_316738126.1">
    <property type="nucleotide sequence ID" value="NZ_CP107955.1"/>
</dbReference>
<name>A0ABU3V3V4_9ACTN</name>